<accession>A0ABM7PRC2</accession>
<organism evidence="2 3">
    <name type="scientific">Sinomonas cyclohexanicum</name>
    <name type="common">Corynebacterium cyclohexanicum</name>
    <dbReference type="NCBI Taxonomy" id="322009"/>
    <lineage>
        <taxon>Bacteria</taxon>
        <taxon>Bacillati</taxon>
        <taxon>Actinomycetota</taxon>
        <taxon>Actinomycetes</taxon>
        <taxon>Micrococcales</taxon>
        <taxon>Micrococcaceae</taxon>
        <taxon>Sinomonas</taxon>
    </lineage>
</organism>
<feature type="region of interest" description="Disordered" evidence="1">
    <location>
        <begin position="1"/>
        <end position="26"/>
    </location>
</feature>
<sequence length="158" mass="17132">MMNTTPERTDDLLTTPGEPTGPEDPLRVTGIVLSALPSEALTPGGHQRYTVAASLSRRPDPLEIEAVHAQSARRKLEEAGFGHAGLQIADRRLLIFGTNLEELRDGLARVVGGIVRTATLKALTEKELARQARADLDEAERERFLRVAKAAAAIDFEA</sequence>
<proteinExistence type="predicted"/>
<reference evidence="2 3" key="1">
    <citation type="journal article" date="2021" name="J. Biosci. Bioeng.">
        <title>Identification and characterization of a chc gene cluster responsible for the aromatization pathway of cyclohexanecarboxylate degradation in Sinomonas cyclohexanicum ATCC 51369.</title>
        <authorList>
            <person name="Yamamoto T."/>
            <person name="Hasegawa Y."/>
            <person name="Lau P.C.K."/>
            <person name="Iwaki H."/>
        </authorList>
    </citation>
    <scope>NUCLEOTIDE SEQUENCE [LARGE SCALE GENOMIC DNA]</scope>
    <source>
        <strain evidence="2 3">ATCC 51369</strain>
    </source>
</reference>
<dbReference type="EMBL" id="AP024525">
    <property type="protein sequence ID" value="BCT74751.1"/>
    <property type="molecule type" value="Genomic_DNA"/>
</dbReference>
<name>A0ABM7PRC2_SINCY</name>
<evidence type="ECO:0000313" key="3">
    <source>
        <dbReference type="Proteomes" id="UP001319861"/>
    </source>
</evidence>
<keyword evidence="3" id="KW-1185">Reference proteome</keyword>
<dbReference type="Proteomes" id="UP001319861">
    <property type="component" value="Chromosome"/>
</dbReference>
<gene>
    <name evidence="2" type="ORF">SCMU_05930</name>
</gene>
<protein>
    <submittedName>
        <fullName evidence="2">Uncharacterized protein</fullName>
    </submittedName>
</protein>
<evidence type="ECO:0000256" key="1">
    <source>
        <dbReference type="SAM" id="MobiDB-lite"/>
    </source>
</evidence>
<evidence type="ECO:0000313" key="2">
    <source>
        <dbReference type="EMBL" id="BCT74751.1"/>
    </source>
</evidence>